<keyword evidence="1" id="KW-0732">Signal</keyword>
<sequence length="267" mass="27988">MPSASNLIRFLALSVTALSAVATPSRTVPDVLPFNPLQLAARAPAPEPYLTTNAQRMARGLPPKKPRFNHARRLVARQSATPCVPLTGIIGVALDGAPSTGYLASALNAFGEFQYTQNLNEALEVSICFSEGPVFDIKPTNGGNPTYPFLGAVTGFANSDSNLSPNNYNYVYLAGTTQTPAGSTPQRQANAFSAAAGVPEDVESAIWSINTATNVLSSNWVNTDGSVPAQTIRFVASSNAFTVIGSVAQFESNFGATQEAVLTFIAA</sequence>
<dbReference type="EMBL" id="JASBNA010000037">
    <property type="protein sequence ID" value="KAK7682163.1"/>
    <property type="molecule type" value="Genomic_DNA"/>
</dbReference>
<protein>
    <submittedName>
        <fullName evidence="2">Uncharacterized protein</fullName>
    </submittedName>
</protein>
<keyword evidence="3" id="KW-1185">Reference proteome</keyword>
<organism evidence="2 3">
    <name type="scientific">Cerrena zonata</name>
    <dbReference type="NCBI Taxonomy" id="2478898"/>
    <lineage>
        <taxon>Eukaryota</taxon>
        <taxon>Fungi</taxon>
        <taxon>Dikarya</taxon>
        <taxon>Basidiomycota</taxon>
        <taxon>Agaricomycotina</taxon>
        <taxon>Agaricomycetes</taxon>
        <taxon>Polyporales</taxon>
        <taxon>Cerrenaceae</taxon>
        <taxon>Cerrena</taxon>
    </lineage>
</organism>
<comment type="caution">
    <text evidence="2">The sequence shown here is derived from an EMBL/GenBank/DDBJ whole genome shotgun (WGS) entry which is preliminary data.</text>
</comment>
<gene>
    <name evidence="2" type="ORF">QCA50_014750</name>
</gene>
<dbReference type="Proteomes" id="UP001385951">
    <property type="component" value="Unassembled WGS sequence"/>
</dbReference>
<dbReference type="AlphaFoldDB" id="A0AAW0FKE2"/>
<reference evidence="2 3" key="1">
    <citation type="submission" date="2022-09" db="EMBL/GenBank/DDBJ databases">
        <authorList>
            <person name="Palmer J.M."/>
        </authorList>
    </citation>
    <scope>NUCLEOTIDE SEQUENCE [LARGE SCALE GENOMIC DNA]</scope>
    <source>
        <strain evidence="2 3">DSM 7382</strain>
    </source>
</reference>
<feature type="signal peptide" evidence="1">
    <location>
        <begin position="1"/>
        <end position="22"/>
    </location>
</feature>
<evidence type="ECO:0000256" key="1">
    <source>
        <dbReference type="SAM" id="SignalP"/>
    </source>
</evidence>
<feature type="chain" id="PRO_5043945506" evidence="1">
    <location>
        <begin position="23"/>
        <end position="267"/>
    </location>
</feature>
<proteinExistence type="predicted"/>
<name>A0AAW0FKE2_9APHY</name>
<evidence type="ECO:0000313" key="3">
    <source>
        <dbReference type="Proteomes" id="UP001385951"/>
    </source>
</evidence>
<evidence type="ECO:0000313" key="2">
    <source>
        <dbReference type="EMBL" id="KAK7682163.1"/>
    </source>
</evidence>
<accession>A0AAW0FKE2</accession>